<dbReference type="SUPFAM" id="SSF161098">
    <property type="entry name" value="MetI-like"/>
    <property type="match status" value="1"/>
</dbReference>
<dbReference type="Pfam" id="PF00528">
    <property type="entry name" value="BPD_transp_1"/>
    <property type="match status" value="1"/>
</dbReference>
<evidence type="ECO:0000256" key="4">
    <source>
        <dbReference type="ARBA" id="ARBA00022692"/>
    </source>
</evidence>
<comment type="subcellular location">
    <subcellularLocation>
        <location evidence="1 7">Cell membrane</location>
        <topology evidence="1 7">Multi-pass membrane protein</topology>
    </subcellularLocation>
</comment>
<dbReference type="CDD" id="cd06261">
    <property type="entry name" value="TM_PBP2"/>
    <property type="match status" value="1"/>
</dbReference>
<dbReference type="GO" id="GO:0005886">
    <property type="term" value="C:plasma membrane"/>
    <property type="evidence" value="ECO:0007669"/>
    <property type="project" value="UniProtKB-SubCell"/>
</dbReference>
<feature type="transmembrane region" description="Helical" evidence="7">
    <location>
        <begin position="69"/>
        <end position="88"/>
    </location>
</feature>
<dbReference type="PANTHER" id="PTHR30151:SF16">
    <property type="entry name" value="ABC TRANSPORTER PERMEASE PROTEIN"/>
    <property type="match status" value="1"/>
</dbReference>
<feature type="transmembrane region" description="Helical" evidence="7">
    <location>
        <begin position="128"/>
        <end position="147"/>
    </location>
</feature>
<dbReference type="Proteomes" id="UP000254889">
    <property type="component" value="Chromosome"/>
</dbReference>
<evidence type="ECO:0000313" key="9">
    <source>
        <dbReference type="EMBL" id="AXK81940.1"/>
    </source>
</evidence>
<evidence type="ECO:0000256" key="3">
    <source>
        <dbReference type="ARBA" id="ARBA00022475"/>
    </source>
</evidence>
<reference evidence="9 10" key="1">
    <citation type="submission" date="2018-07" db="EMBL/GenBank/DDBJ databases">
        <authorList>
            <person name="Quirk P.G."/>
            <person name="Krulwich T.A."/>
        </authorList>
    </citation>
    <scope>NUCLEOTIDE SEQUENCE [LARGE SCALE GENOMIC DNA]</scope>
    <source>
        <strain evidence="9 10">CC-BB4</strain>
    </source>
</reference>
<evidence type="ECO:0000256" key="6">
    <source>
        <dbReference type="ARBA" id="ARBA00023136"/>
    </source>
</evidence>
<dbReference type="PROSITE" id="PS50928">
    <property type="entry name" value="ABC_TM1"/>
    <property type="match status" value="1"/>
</dbReference>
<evidence type="ECO:0000259" key="8">
    <source>
        <dbReference type="PROSITE" id="PS50928"/>
    </source>
</evidence>
<comment type="similarity">
    <text evidence="7">Belongs to the binding-protein-dependent transport system permease family.</text>
</comment>
<name>A0A345ZYE3_9HYPH</name>
<protein>
    <submittedName>
        <fullName evidence="9">ABC transporter permease</fullName>
    </submittedName>
</protein>
<evidence type="ECO:0000256" key="1">
    <source>
        <dbReference type="ARBA" id="ARBA00004651"/>
    </source>
</evidence>
<dbReference type="AlphaFoldDB" id="A0A345ZYE3"/>
<evidence type="ECO:0000256" key="2">
    <source>
        <dbReference type="ARBA" id="ARBA00022448"/>
    </source>
</evidence>
<keyword evidence="10" id="KW-1185">Reference proteome</keyword>
<keyword evidence="2 7" id="KW-0813">Transport</keyword>
<feature type="transmembrane region" description="Helical" evidence="7">
    <location>
        <begin position="100"/>
        <end position="122"/>
    </location>
</feature>
<dbReference type="InterPro" id="IPR000515">
    <property type="entry name" value="MetI-like"/>
</dbReference>
<dbReference type="Gene3D" id="1.10.3720.10">
    <property type="entry name" value="MetI-like"/>
    <property type="match status" value="1"/>
</dbReference>
<dbReference type="InterPro" id="IPR035906">
    <property type="entry name" value="MetI-like_sf"/>
</dbReference>
<dbReference type="RefSeq" id="WP_115692319.1">
    <property type="nucleotide sequence ID" value="NZ_CP031417.1"/>
</dbReference>
<dbReference type="PANTHER" id="PTHR30151">
    <property type="entry name" value="ALKANE SULFONATE ABC TRANSPORTER-RELATED, MEMBRANE SUBUNIT"/>
    <property type="match status" value="1"/>
</dbReference>
<proteinExistence type="inferred from homology"/>
<evidence type="ECO:0000313" key="10">
    <source>
        <dbReference type="Proteomes" id="UP000254889"/>
    </source>
</evidence>
<gene>
    <name evidence="9" type="ORF">DW352_16255</name>
</gene>
<keyword evidence="4 7" id="KW-0812">Transmembrane</keyword>
<feature type="transmembrane region" description="Helical" evidence="7">
    <location>
        <begin position="219"/>
        <end position="239"/>
    </location>
</feature>
<accession>A0A345ZYE3</accession>
<dbReference type="KEGG" id="ptaw:DW352_16255"/>
<evidence type="ECO:0000256" key="5">
    <source>
        <dbReference type="ARBA" id="ARBA00022989"/>
    </source>
</evidence>
<keyword evidence="5 7" id="KW-1133">Transmembrane helix</keyword>
<feature type="domain" description="ABC transmembrane type-1" evidence="8">
    <location>
        <begin position="62"/>
        <end position="243"/>
    </location>
</feature>
<sequence length="263" mass="28347">MSETTTTTRSYIRSALTLIVVAALYEAAARSGYFAAALMPTLPAIAKTLFAGIADGSLIEHAAFTLGRVLAGFVLAVIVSIPLGILMARFKPVENFCLPLVSALMPIPSFALVPLFMLWFGIGDLTTVLIVFYAATFPLLFNTWSGVRAVNPLWLRAAGSMGADEGRLFWKVIIPGASPFIITGMRQSFLRAWIAVVGAEMIAASDWGLGWVIFDAKEFLNADVMLASLIVIGAIGYVFERLVFGSIEKATVLRWGMMRAAKG</sequence>
<dbReference type="GO" id="GO:0055085">
    <property type="term" value="P:transmembrane transport"/>
    <property type="evidence" value="ECO:0007669"/>
    <property type="project" value="InterPro"/>
</dbReference>
<organism evidence="9 10">
    <name type="scientific">Pseudolabrys taiwanensis</name>
    <dbReference type="NCBI Taxonomy" id="331696"/>
    <lineage>
        <taxon>Bacteria</taxon>
        <taxon>Pseudomonadati</taxon>
        <taxon>Pseudomonadota</taxon>
        <taxon>Alphaproteobacteria</taxon>
        <taxon>Hyphomicrobiales</taxon>
        <taxon>Xanthobacteraceae</taxon>
        <taxon>Pseudolabrys</taxon>
    </lineage>
</organism>
<keyword evidence="3" id="KW-1003">Cell membrane</keyword>
<dbReference type="OrthoDB" id="9796361at2"/>
<keyword evidence="6 7" id="KW-0472">Membrane</keyword>
<dbReference type="EMBL" id="CP031417">
    <property type="protein sequence ID" value="AXK81940.1"/>
    <property type="molecule type" value="Genomic_DNA"/>
</dbReference>
<feature type="transmembrane region" description="Helical" evidence="7">
    <location>
        <begin position="192"/>
        <end position="213"/>
    </location>
</feature>
<evidence type="ECO:0000256" key="7">
    <source>
        <dbReference type="RuleBase" id="RU363032"/>
    </source>
</evidence>